<proteinExistence type="predicted"/>
<protein>
    <submittedName>
        <fullName evidence="2">Uncharacterized protein MANES_13G053200</fullName>
    </submittedName>
</protein>
<sequence>MSIVPIIRFGGLVGSPSQNNNPSNYFQQGCSGSQANKHNDISRPPLLSSLQHVHAFEHI</sequence>
<feature type="region of interest" description="Disordered" evidence="1">
    <location>
        <begin position="15"/>
        <end position="42"/>
    </location>
</feature>
<reference evidence="2" key="1">
    <citation type="submission" date="2018-02" db="EMBL/GenBank/DDBJ databases">
        <title>Rhizophora mucronata_Transcriptome.</title>
        <authorList>
            <person name="Meera S.P."/>
            <person name="Sreeshan A."/>
            <person name="Augustine A."/>
        </authorList>
    </citation>
    <scope>NUCLEOTIDE SEQUENCE</scope>
    <source>
        <tissue evidence="2">Leaf</tissue>
    </source>
</reference>
<dbReference type="AlphaFoldDB" id="A0A2P2QS29"/>
<organism evidence="2">
    <name type="scientific">Rhizophora mucronata</name>
    <name type="common">Asiatic mangrove</name>
    <dbReference type="NCBI Taxonomy" id="61149"/>
    <lineage>
        <taxon>Eukaryota</taxon>
        <taxon>Viridiplantae</taxon>
        <taxon>Streptophyta</taxon>
        <taxon>Embryophyta</taxon>
        <taxon>Tracheophyta</taxon>
        <taxon>Spermatophyta</taxon>
        <taxon>Magnoliopsida</taxon>
        <taxon>eudicotyledons</taxon>
        <taxon>Gunneridae</taxon>
        <taxon>Pentapetalae</taxon>
        <taxon>rosids</taxon>
        <taxon>fabids</taxon>
        <taxon>Malpighiales</taxon>
        <taxon>Rhizophoraceae</taxon>
        <taxon>Rhizophora</taxon>
    </lineage>
</organism>
<dbReference type="EMBL" id="GGEC01089251">
    <property type="protein sequence ID" value="MBX69735.1"/>
    <property type="molecule type" value="Transcribed_RNA"/>
</dbReference>
<accession>A0A2P2QS29</accession>
<evidence type="ECO:0000256" key="1">
    <source>
        <dbReference type="SAM" id="MobiDB-lite"/>
    </source>
</evidence>
<evidence type="ECO:0000313" key="2">
    <source>
        <dbReference type="EMBL" id="MBX69735.1"/>
    </source>
</evidence>
<feature type="compositionally biased region" description="Polar residues" evidence="1">
    <location>
        <begin position="15"/>
        <end position="36"/>
    </location>
</feature>
<name>A0A2P2QS29_RHIMU</name>